<dbReference type="RefSeq" id="WP_073034997.1">
    <property type="nucleotide sequence ID" value="NZ_BMLR01000006.1"/>
</dbReference>
<gene>
    <name evidence="11" type="primary">mtgA</name>
    <name evidence="13" type="ORF">SAMN05444398_10674</name>
</gene>
<sequence length="239" mass="26705">MAKRKTKKTAPEPRRFQPVRWVRRWTIRFCLIVILVVVGTVAAHRVLTPPQTFYMGQEARRLGGIDYQWVPLDEVAPVMARAVVAAEDANFCLHWGFDMAAIRTAIEDGGGRGASTLSQQTVKNVYLWHGRSWLRKALEAAITPVVEGLWTKRRIIEVYLNVAEFDEGIFGVEAAARHYFGVGPEDLSAMQAARLAAVLPDPKDRSASKPGEWLRKRAASIMDGAATIRRDGRSACFED</sequence>
<protein>
    <recommendedName>
        <fullName evidence="11">Biosynthetic peptidoglycan transglycosylase</fullName>
        <ecNumber evidence="11">2.4.99.28</ecNumber>
    </recommendedName>
    <alternativeName>
        <fullName evidence="11">Glycan polymerase</fullName>
    </alternativeName>
    <alternativeName>
        <fullName evidence="11">Peptidoglycan glycosyltransferase MtgA</fullName>
        <shortName evidence="11">PGT</shortName>
    </alternativeName>
</protein>
<comment type="pathway">
    <text evidence="11">Cell wall biogenesis; peptidoglycan biosynthesis.</text>
</comment>
<dbReference type="GO" id="GO:0008955">
    <property type="term" value="F:peptidoglycan glycosyltransferase activity"/>
    <property type="evidence" value="ECO:0007669"/>
    <property type="project" value="UniProtKB-UniRule"/>
</dbReference>
<dbReference type="EMBL" id="FRBR01000006">
    <property type="protein sequence ID" value="SHL83601.1"/>
    <property type="molecule type" value="Genomic_DNA"/>
</dbReference>
<keyword evidence="5 11" id="KW-0812">Transmembrane</keyword>
<dbReference type="Pfam" id="PF00912">
    <property type="entry name" value="Transgly"/>
    <property type="match status" value="1"/>
</dbReference>
<evidence type="ECO:0000256" key="1">
    <source>
        <dbReference type="ARBA" id="ARBA00022475"/>
    </source>
</evidence>
<evidence type="ECO:0000256" key="4">
    <source>
        <dbReference type="ARBA" id="ARBA00022679"/>
    </source>
</evidence>
<dbReference type="EC" id="2.4.99.28" evidence="11"/>
<dbReference type="HAMAP" id="MF_00766">
    <property type="entry name" value="PGT_MtgA"/>
    <property type="match status" value="1"/>
</dbReference>
<evidence type="ECO:0000256" key="5">
    <source>
        <dbReference type="ARBA" id="ARBA00022692"/>
    </source>
</evidence>
<comment type="subcellular location">
    <subcellularLocation>
        <location evidence="11">Cell inner membrane</location>
        <topology evidence="11">Single-pass membrane protein</topology>
    </subcellularLocation>
</comment>
<dbReference type="InterPro" id="IPR011812">
    <property type="entry name" value="Pep_trsgly"/>
</dbReference>
<comment type="catalytic activity">
    <reaction evidence="11">
        <text>[GlcNAc-(1-&gt;4)-Mur2Ac(oyl-L-Ala-gamma-D-Glu-L-Lys-D-Ala-D-Ala)](n)-di-trans,octa-cis-undecaprenyl diphosphate + beta-D-GlcNAc-(1-&gt;4)-Mur2Ac(oyl-L-Ala-gamma-D-Glu-L-Lys-D-Ala-D-Ala)-di-trans,octa-cis-undecaprenyl diphosphate = [GlcNAc-(1-&gt;4)-Mur2Ac(oyl-L-Ala-gamma-D-Glu-L-Lys-D-Ala-D-Ala)](n+1)-di-trans,octa-cis-undecaprenyl diphosphate + di-trans,octa-cis-undecaprenyl diphosphate + H(+)</text>
        <dbReference type="Rhea" id="RHEA:23708"/>
        <dbReference type="Rhea" id="RHEA-COMP:9602"/>
        <dbReference type="Rhea" id="RHEA-COMP:9603"/>
        <dbReference type="ChEBI" id="CHEBI:15378"/>
        <dbReference type="ChEBI" id="CHEBI:58405"/>
        <dbReference type="ChEBI" id="CHEBI:60033"/>
        <dbReference type="ChEBI" id="CHEBI:78435"/>
        <dbReference type="EC" id="2.4.99.28"/>
    </reaction>
</comment>
<dbReference type="STRING" id="337701.SAMN05444398_10674"/>
<evidence type="ECO:0000256" key="8">
    <source>
        <dbReference type="ARBA" id="ARBA00022989"/>
    </source>
</evidence>
<dbReference type="SUPFAM" id="SSF53955">
    <property type="entry name" value="Lysozyme-like"/>
    <property type="match status" value="1"/>
</dbReference>
<feature type="domain" description="Glycosyl transferase family 51" evidence="12">
    <location>
        <begin position="66"/>
        <end position="223"/>
    </location>
</feature>
<proteinExistence type="inferred from homology"/>
<dbReference type="GO" id="GO:0009274">
    <property type="term" value="C:peptidoglycan-based cell wall"/>
    <property type="evidence" value="ECO:0007669"/>
    <property type="project" value="InterPro"/>
</dbReference>
<dbReference type="GO" id="GO:0008360">
    <property type="term" value="P:regulation of cell shape"/>
    <property type="evidence" value="ECO:0007669"/>
    <property type="project" value="UniProtKB-KW"/>
</dbReference>
<dbReference type="InterPro" id="IPR001264">
    <property type="entry name" value="Glyco_trans_51"/>
</dbReference>
<keyword evidence="1 11" id="KW-1003">Cell membrane</keyword>
<accession>A0A1M7DVQ9</accession>
<evidence type="ECO:0000313" key="13">
    <source>
        <dbReference type="EMBL" id="SHL83601.1"/>
    </source>
</evidence>
<dbReference type="PANTHER" id="PTHR30400">
    <property type="entry name" value="MONOFUNCTIONAL BIOSYNTHETIC PEPTIDOGLYCAN TRANSGLYCOSYLASE"/>
    <property type="match status" value="1"/>
</dbReference>
<evidence type="ECO:0000256" key="2">
    <source>
        <dbReference type="ARBA" id="ARBA00022519"/>
    </source>
</evidence>
<dbReference type="GO" id="GO:0016763">
    <property type="term" value="F:pentosyltransferase activity"/>
    <property type="evidence" value="ECO:0007669"/>
    <property type="project" value="InterPro"/>
</dbReference>
<keyword evidence="4 11" id="KW-0808">Transferase</keyword>
<keyword evidence="3 11" id="KW-0328">Glycosyltransferase</keyword>
<evidence type="ECO:0000256" key="9">
    <source>
        <dbReference type="ARBA" id="ARBA00023136"/>
    </source>
</evidence>
<keyword evidence="9 11" id="KW-0472">Membrane</keyword>
<evidence type="ECO:0000256" key="6">
    <source>
        <dbReference type="ARBA" id="ARBA00022960"/>
    </source>
</evidence>
<dbReference type="GO" id="GO:0071555">
    <property type="term" value="P:cell wall organization"/>
    <property type="evidence" value="ECO:0007669"/>
    <property type="project" value="UniProtKB-KW"/>
</dbReference>
<dbReference type="PANTHER" id="PTHR30400:SF0">
    <property type="entry name" value="BIOSYNTHETIC PEPTIDOGLYCAN TRANSGLYCOSYLASE"/>
    <property type="match status" value="1"/>
</dbReference>
<dbReference type="NCBIfam" id="TIGR02070">
    <property type="entry name" value="mono_pep_trsgly"/>
    <property type="match status" value="1"/>
</dbReference>
<dbReference type="InterPro" id="IPR036950">
    <property type="entry name" value="PBP_transglycosylase"/>
</dbReference>
<evidence type="ECO:0000256" key="10">
    <source>
        <dbReference type="ARBA" id="ARBA00023316"/>
    </source>
</evidence>
<reference evidence="13 14" key="1">
    <citation type="submission" date="2016-11" db="EMBL/GenBank/DDBJ databases">
        <authorList>
            <person name="Jaros S."/>
            <person name="Januszkiewicz K."/>
            <person name="Wedrychowicz H."/>
        </authorList>
    </citation>
    <scope>NUCLEOTIDE SEQUENCE [LARGE SCALE GENOMIC DNA]</scope>
    <source>
        <strain evidence="13 14">DSM 29589</strain>
    </source>
</reference>
<name>A0A1M7DVQ9_9RHOB</name>
<dbReference type="GO" id="GO:0005886">
    <property type="term" value="C:plasma membrane"/>
    <property type="evidence" value="ECO:0007669"/>
    <property type="project" value="UniProtKB-SubCell"/>
</dbReference>
<evidence type="ECO:0000313" key="14">
    <source>
        <dbReference type="Proteomes" id="UP000183974"/>
    </source>
</evidence>
<keyword evidence="6 11" id="KW-0133">Cell shape</keyword>
<dbReference type="AlphaFoldDB" id="A0A1M7DVQ9"/>
<keyword evidence="2 11" id="KW-0997">Cell inner membrane</keyword>
<keyword evidence="10 11" id="KW-0961">Cell wall biogenesis/degradation</keyword>
<dbReference type="InterPro" id="IPR023346">
    <property type="entry name" value="Lysozyme-like_dom_sf"/>
</dbReference>
<evidence type="ECO:0000259" key="12">
    <source>
        <dbReference type="Pfam" id="PF00912"/>
    </source>
</evidence>
<dbReference type="UniPathway" id="UPA00219"/>
<comment type="similarity">
    <text evidence="11">Belongs to the glycosyltransferase 51 family.</text>
</comment>
<dbReference type="GO" id="GO:0009252">
    <property type="term" value="P:peptidoglycan biosynthetic process"/>
    <property type="evidence" value="ECO:0007669"/>
    <property type="project" value="UniProtKB-UniRule"/>
</dbReference>
<dbReference type="Gene3D" id="1.10.3810.10">
    <property type="entry name" value="Biosynthetic peptidoglycan transglycosylase-like"/>
    <property type="match status" value="1"/>
</dbReference>
<keyword evidence="8 11" id="KW-1133">Transmembrane helix</keyword>
<comment type="function">
    <text evidence="11">Peptidoglycan polymerase that catalyzes glycan chain elongation from lipid-linked precursors.</text>
</comment>
<evidence type="ECO:0000256" key="3">
    <source>
        <dbReference type="ARBA" id="ARBA00022676"/>
    </source>
</evidence>
<keyword evidence="7 11" id="KW-0573">Peptidoglycan synthesis</keyword>
<dbReference type="OrthoDB" id="9766909at2"/>
<dbReference type="Proteomes" id="UP000183974">
    <property type="component" value="Unassembled WGS sequence"/>
</dbReference>
<organism evidence="13 14">
    <name type="scientific">Roseovarius pacificus</name>
    <dbReference type="NCBI Taxonomy" id="337701"/>
    <lineage>
        <taxon>Bacteria</taxon>
        <taxon>Pseudomonadati</taxon>
        <taxon>Pseudomonadota</taxon>
        <taxon>Alphaproteobacteria</taxon>
        <taxon>Rhodobacterales</taxon>
        <taxon>Roseobacteraceae</taxon>
        <taxon>Roseovarius</taxon>
    </lineage>
</organism>
<evidence type="ECO:0000256" key="7">
    <source>
        <dbReference type="ARBA" id="ARBA00022984"/>
    </source>
</evidence>
<evidence type="ECO:0000256" key="11">
    <source>
        <dbReference type="HAMAP-Rule" id="MF_00766"/>
    </source>
</evidence>
<keyword evidence="14" id="KW-1185">Reference proteome</keyword>